<gene>
    <name evidence="3" type="ORF">T552_03094</name>
</gene>
<evidence type="ECO:0000259" key="2">
    <source>
        <dbReference type="Pfam" id="PF15463"/>
    </source>
</evidence>
<dbReference type="Pfam" id="PF15463">
    <property type="entry name" value="ECM11"/>
    <property type="match status" value="1"/>
</dbReference>
<dbReference type="OrthoDB" id="5387078at2759"/>
<dbReference type="VEuPathDB" id="FungiDB:T552_03094"/>
<accession>A0A0W4ZD05</accession>
<feature type="region of interest" description="Disordered" evidence="1">
    <location>
        <begin position="1"/>
        <end position="23"/>
    </location>
</feature>
<dbReference type="AlphaFoldDB" id="A0A0W4ZD05"/>
<dbReference type="EMBL" id="LFVZ01000014">
    <property type="protein sequence ID" value="KTW26202.1"/>
    <property type="molecule type" value="Genomic_DNA"/>
</dbReference>
<proteinExistence type="predicted"/>
<protein>
    <recommendedName>
        <fullName evidence="2">Extracellular mutant protein 11 C-terminal domain-containing protein</fullName>
    </recommendedName>
</protein>
<organism evidence="3 4">
    <name type="scientific">Pneumocystis carinii (strain B80)</name>
    <name type="common">Rat pneumocystis pneumonia agent</name>
    <name type="synonym">Pneumocystis carinii f. sp. carinii</name>
    <dbReference type="NCBI Taxonomy" id="1408658"/>
    <lineage>
        <taxon>Eukaryota</taxon>
        <taxon>Fungi</taxon>
        <taxon>Dikarya</taxon>
        <taxon>Ascomycota</taxon>
        <taxon>Taphrinomycotina</taxon>
        <taxon>Pneumocystomycetes</taxon>
        <taxon>Pneumocystaceae</taxon>
        <taxon>Pneumocystis</taxon>
    </lineage>
</organism>
<sequence length="360" mass="40861">MPRKSNDTARIETTRSQQNSTSIPLYFPRFPRKSYLGRYGTSLTMAKTSIVDLEELETNDTVKEPSCDTNAEPSICPDGLSIVLEDHSDKFVDTSVNGSETSIQSLSDEKSLDSVESFEKQAHTVCDSKQADVISPTQQTEWKRESVISITKDVNIQVDNERDICNKEDEILSLDQELKEKHMDHNQLYEKKEEANNKEALGGSVDESYCLQKNEENMQEESCNHVSLSIPADDSSSDVQASQKDSALLAEESYISLSIYPKGDKLTPPSLPDDFSDQERAYAMLTIKEWEDKGLEISKRGFQLIEKVILLRKRKEELLFEVQNMIDVHAEKLIQREESLRLRALDVKKRGRELLDNVGS</sequence>
<dbReference type="Proteomes" id="UP000054454">
    <property type="component" value="Unassembled WGS sequence"/>
</dbReference>
<feature type="compositionally biased region" description="Polar residues" evidence="1">
    <location>
        <begin position="14"/>
        <end position="23"/>
    </location>
</feature>
<dbReference type="GeneID" id="28937814"/>
<dbReference type="InterPro" id="IPR029178">
    <property type="entry name" value="Ecm11_C"/>
</dbReference>
<reference evidence="4" key="1">
    <citation type="journal article" date="2016" name="Nat. Commun.">
        <title>Genome analysis of three Pneumocystis species reveals adaptation mechanisms to life exclusively in mammalian hosts.</title>
        <authorList>
            <person name="Ma L."/>
            <person name="Chen Z."/>
            <person name="Huang D.W."/>
            <person name="Kutty G."/>
            <person name="Ishihara M."/>
            <person name="Wang H."/>
            <person name="Abouelleil A."/>
            <person name="Bishop L."/>
            <person name="Davey E."/>
            <person name="Deng R."/>
            <person name="Deng X."/>
            <person name="Fan L."/>
            <person name="Fantoni G."/>
            <person name="Fitzgerald M."/>
            <person name="Gogineni E."/>
            <person name="Goldberg J.M."/>
            <person name="Handley G."/>
            <person name="Hu X."/>
            <person name="Huber C."/>
            <person name="Jiao X."/>
            <person name="Jones K."/>
            <person name="Levin J.Z."/>
            <person name="Liu Y."/>
            <person name="Macdonald P."/>
            <person name="Melnikov A."/>
            <person name="Raley C."/>
            <person name="Sassi M."/>
            <person name="Sherman B.T."/>
            <person name="Song X."/>
            <person name="Sykes S."/>
            <person name="Tran B."/>
            <person name="Walsh L."/>
            <person name="Xia Y."/>
            <person name="Yang J."/>
            <person name="Young S."/>
            <person name="Zeng Q."/>
            <person name="Zheng X."/>
            <person name="Stephens R."/>
            <person name="Nusbaum C."/>
            <person name="Birren B.W."/>
            <person name="Azadi P."/>
            <person name="Lempicki R.A."/>
            <person name="Cuomo C.A."/>
            <person name="Kovacs J.A."/>
        </authorList>
    </citation>
    <scope>NUCLEOTIDE SEQUENCE [LARGE SCALE GENOMIC DNA]</scope>
    <source>
        <strain evidence="4">B80</strain>
    </source>
</reference>
<name>A0A0W4ZD05_PNEC8</name>
<feature type="compositionally biased region" description="Basic and acidic residues" evidence="1">
    <location>
        <begin position="1"/>
        <end position="13"/>
    </location>
</feature>
<evidence type="ECO:0000313" key="4">
    <source>
        <dbReference type="Proteomes" id="UP000054454"/>
    </source>
</evidence>
<keyword evidence="4" id="KW-1185">Reference proteome</keyword>
<dbReference type="RefSeq" id="XP_018224746.1">
    <property type="nucleotide sequence ID" value="XM_018371611.1"/>
</dbReference>
<comment type="caution">
    <text evidence="3">The sequence shown here is derived from an EMBL/GenBank/DDBJ whole genome shotgun (WGS) entry which is preliminary data.</text>
</comment>
<feature type="domain" description="Extracellular mutant protein 11 C-terminal" evidence="2">
    <location>
        <begin position="276"/>
        <end position="355"/>
    </location>
</feature>
<evidence type="ECO:0000256" key="1">
    <source>
        <dbReference type="SAM" id="MobiDB-lite"/>
    </source>
</evidence>
<evidence type="ECO:0000313" key="3">
    <source>
        <dbReference type="EMBL" id="KTW26202.1"/>
    </source>
</evidence>